<reference evidence="1" key="1">
    <citation type="journal article" date="2022" name="Int. J. Mol. Sci.">
        <title>Draft Genome of Tanacetum Coccineum: Genomic Comparison of Closely Related Tanacetum-Family Plants.</title>
        <authorList>
            <person name="Yamashiro T."/>
            <person name="Shiraishi A."/>
            <person name="Nakayama K."/>
            <person name="Satake H."/>
        </authorList>
    </citation>
    <scope>NUCLEOTIDE SEQUENCE</scope>
</reference>
<feature type="non-terminal residue" evidence="1">
    <location>
        <position position="83"/>
    </location>
</feature>
<keyword evidence="2" id="KW-1185">Reference proteome</keyword>
<organism evidence="1 2">
    <name type="scientific">Tanacetum coccineum</name>
    <dbReference type="NCBI Taxonomy" id="301880"/>
    <lineage>
        <taxon>Eukaryota</taxon>
        <taxon>Viridiplantae</taxon>
        <taxon>Streptophyta</taxon>
        <taxon>Embryophyta</taxon>
        <taxon>Tracheophyta</taxon>
        <taxon>Spermatophyta</taxon>
        <taxon>Magnoliopsida</taxon>
        <taxon>eudicotyledons</taxon>
        <taxon>Gunneridae</taxon>
        <taxon>Pentapetalae</taxon>
        <taxon>asterids</taxon>
        <taxon>campanulids</taxon>
        <taxon>Asterales</taxon>
        <taxon>Asteraceae</taxon>
        <taxon>Asteroideae</taxon>
        <taxon>Anthemideae</taxon>
        <taxon>Anthemidinae</taxon>
        <taxon>Tanacetum</taxon>
    </lineage>
</organism>
<accession>A0ABQ4XKD9</accession>
<name>A0ABQ4XKD9_9ASTR</name>
<comment type="caution">
    <text evidence="1">The sequence shown here is derived from an EMBL/GenBank/DDBJ whole genome shotgun (WGS) entry which is preliminary data.</text>
</comment>
<protein>
    <submittedName>
        <fullName evidence="1">Uncharacterized protein</fullName>
    </submittedName>
</protein>
<reference evidence="1" key="2">
    <citation type="submission" date="2022-01" db="EMBL/GenBank/DDBJ databases">
        <authorList>
            <person name="Yamashiro T."/>
            <person name="Shiraishi A."/>
            <person name="Satake H."/>
            <person name="Nakayama K."/>
        </authorList>
    </citation>
    <scope>NUCLEOTIDE SEQUENCE</scope>
</reference>
<sequence>MASNLYLCKFKRSNAKFYLRLKDVASFLAAAAEEKKNSTCGPLFLTFYVCGPKAVHDRIAIDRLPEPVNFSYAGYIAYQNIGK</sequence>
<proteinExistence type="predicted"/>
<dbReference type="EMBL" id="BQNB010009606">
    <property type="protein sequence ID" value="GJS65824.1"/>
    <property type="molecule type" value="Genomic_DNA"/>
</dbReference>
<evidence type="ECO:0000313" key="1">
    <source>
        <dbReference type="EMBL" id="GJS65824.1"/>
    </source>
</evidence>
<dbReference type="Proteomes" id="UP001151760">
    <property type="component" value="Unassembled WGS sequence"/>
</dbReference>
<evidence type="ECO:0000313" key="2">
    <source>
        <dbReference type="Proteomes" id="UP001151760"/>
    </source>
</evidence>
<gene>
    <name evidence="1" type="ORF">Tco_0680388</name>
</gene>